<protein>
    <submittedName>
        <fullName evidence="1">Uncharacterized protein</fullName>
    </submittedName>
</protein>
<sequence>MTEKVKLGRYRNTSYFVGYTGDGANKQYTWAGSKNGKVDIKEVPRELVDWLTMSTVCFDKGELVLIEENEESKEIQDSINDVETYVNNTHTKEEIETMIKSSTVPQLKKKLAEITVEAEKQFVIDVASEFSDDIAKGKLTVLAEWMGVEDSSILFD</sequence>
<gene>
    <name evidence="1" type="ORF">C5695_10865</name>
</gene>
<name>A0AAD0HN56_BACPU</name>
<organism evidence="1 2">
    <name type="scientific">Bacillus pumilus</name>
    <name type="common">Bacillus mesentericus</name>
    <dbReference type="NCBI Taxonomy" id="1408"/>
    <lineage>
        <taxon>Bacteria</taxon>
        <taxon>Bacillati</taxon>
        <taxon>Bacillota</taxon>
        <taxon>Bacilli</taxon>
        <taxon>Bacillales</taxon>
        <taxon>Bacillaceae</taxon>
        <taxon>Bacillus</taxon>
    </lineage>
</organism>
<dbReference type="EMBL" id="CP027116">
    <property type="protein sequence ID" value="AVM24309.1"/>
    <property type="molecule type" value="Genomic_DNA"/>
</dbReference>
<evidence type="ECO:0000313" key="1">
    <source>
        <dbReference type="EMBL" id="AVM24309.1"/>
    </source>
</evidence>
<proteinExistence type="predicted"/>
<reference evidence="1 2" key="1">
    <citation type="submission" date="2018-02" db="EMBL/GenBank/DDBJ databases">
        <title>The complete genome of two Bacillus pumilus strains from Cuatro Cienegas, Coahuila, Mexico.</title>
        <authorList>
            <person name="Zarza E."/>
            <person name="Alcaraz L.D."/>
            <person name="Aguilar-Salinas B."/>
            <person name="Islas A."/>
            <person name="Olmedo-Alvarez G."/>
        </authorList>
    </citation>
    <scope>NUCLEOTIDE SEQUENCE [LARGE SCALE GENOMIC DNA]</scope>
    <source>
        <strain evidence="1 2">145</strain>
    </source>
</reference>
<evidence type="ECO:0000313" key="2">
    <source>
        <dbReference type="Proteomes" id="UP000264960"/>
    </source>
</evidence>
<dbReference type="RefSeq" id="WP_117730736.1">
    <property type="nucleotide sequence ID" value="NZ_CP027116.1"/>
</dbReference>
<accession>A0AAD0HN56</accession>
<dbReference type="AlphaFoldDB" id="A0AAD0HN56"/>
<dbReference type="Proteomes" id="UP000264960">
    <property type="component" value="Chromosome"/>
</dbReference>